<dbReference type="SMART" id="SM00490">
    <property type="entry name" value="HELICc"/>
    <property type="match status" value="1"/>
</dbReference>
<dbReference type="GO" id="GO:0030894">
    <property type="term" value="C:replisome"/>
    <property type="evidence" value="ECO:0007669"/>
    <property type="project" value="TreeGrafter"/>
</dbReference>
<dbReference type="InterPro" id="IPR036388">
    <property type="entry name" value="WH-like_DNA-bd_sf"/>
</dbReference>
<evidence type="ECO:0000256" key="5">
    <source>
        <dbReference type="ARBA" id="ARBA00022806"/>
    </source>
</evidence>
<dbReference type="GO" id="GO:0043138">
    <property type="term" value="F:3'-5' DNA helicase activity"/>
    <property type="evidence" value="ECO:0007669"/>
    <property type="project" value="UniProtKB-EC"/>
</dbReference>
<dbReference type="GO" id="GO:0043590">
    <property type="term" value="C:bacterial nucleoid"/>
    <property type="evidence" value="ECO:0007669"/>
    <property type="project" value="TreeGrafter"/>
</dbReference>
<reference evidence="15" key="1">
    <citation type="journal article" date="2014" name="Genome Announc.">
        <title>Draft Genome Sequences of Marine Flavobacterium Nonlabens Strains NR17, NR24, NR27, NR32, NR33, and Ara13.</title>
        <authorList>
            <person name="Nakanishi M."/>
            <person name="Meirelles P."/>
            <person name="Suzuki R."/>
            <person name="Takatani N."/>
            <person name="Mino S."/>
            <person name="Suda W."/>
            <person name="Oshima K."/>
            <person name="Hattori M."/>
            <person name="Ohkuma M."/>
            <person name="Hosokawa M."/>
            <person name="Miyashita K."/>
            <person name="Thompson F.L."/>
            <person name="Niwa A."/>
            <person name="Sawabe T."/>
            <person name="Sawabe T."/>
        </authorList>
    </citation>
    <scope>NUCLEOTIDE SEQUENCE [LARGE SCALE GENOMIC DNA]</scope>
    <source>
        <strain evidence="15">JCM 19294</strain>
    </source>
</reference>
<dbReference type="GO" id="GO:0009378">
    <property type="term" value="F:four-way junction helicase activity"/>
    <property type="evidence" value="ECO:0007669"/>
    <property type="project" value="TreeGrafter"/>
</dbReference>
<dbReference type="Proteomes" id="UP000029221">
    <property type="component" value="Unassembled WGS sequence"/>
</dbReference>
<keyword evidence="6" id="KW-0067">ATP-binding</keyword>
<comment type="similarity">
    <text evidence="1">Belongs to the helicase family. RecQ subfamily.</text>
</comment>
<dbReference type="InterPro" id="IPR011545">
    <property type="entry name" value="DEAD/DEAH_box_helicase_dom"/>
</dbReference>
<dbReference type="GO" id="GO:0016787">
    <property type="term" value="F:hydrolase activity"/>
    <property type="evidence" value="ECO:0007669"/>
    <property type="project" value="UniProtKB-KW"/>
</dbReference>
<dbReference type="PANTHER" id="PTHR13710:SF105">
    <property type="entry name" value="ATP-DEPENDENT DNA HELICASE Q1"/>
    <property type="match status" value="1"/>
</dbReference>
<proteinExistence type="inferred from homology"/>
<evidence type="ECO:0000256" key="9">
    <source>
        <dbReference type="ARBA" id="ARBA00034617"/>
    </source>
</evidence>
<keyword evidence="5 15" id="KW-0347">Helicase</keyword>
<evidence type="ECO:0000256" key="11">
    <source>
        <dbReference type="ARBA" id="ARBA00044535"/>
    </source>
</evidence>
<evidence type="ECO:0000256" key="7">
    <source>
        <dbReference type="ARBA" id="ARBA00023125"/>
    </source>
</evidence>
<dbReference type="SMART" id="SM00487">
    <property type="entry name" value="DEXDc"/>
    <property type="match status" value="1"/>
</dbReference>
<evidence type="ECO:0000313" key="15">
    <source>
        <dbReference type="EMBL" id="GAK98132.1"/>
    </source>
</evidence>
<dbReference type="Pfam" id="PF00270">
    <property type="entry name" value="DEAD"/>
    <property type="match status" value="1"/>
</dbReference>
<dbReference type="InterPro" id="IPR001650">
    <property type="entry name" value="Helicase_C-like"/>
</dbReference>
<evidence type="ECO:0000313" key="16">
    <source>
        <dbReference type="Proteomes" id="UP000029221"/>
    </source>
</evidence>
<dbReference type="eggNOG" id="COG0514">
    <property type="taxonomic scope" value="Bacteria"/>
</dbReference>
<dbReference type="GO" id="GO:0005524">
    <property type="term" value="F:ATP binding"/>
    <property type="evidence" value="ECO:0007669"/>
    <property type="project" value="UniProtKB-KW"/>
</dbReference>
<dbReference type="NCBIfam" id="TIGR00614">
    <property type="entry name" value="recQ_fam"/>
    <property type="match status" value="1"/>
</dbReference>
<dbReference type="GO" id="GO:0006310">
    <property type="term" value="P:DNA recombination"/>
    <property type="evidence" value="ECO:0007669"/>
    <property type="project" value="InterPro"/>
</dbReference>
<keyword evidence="8" id="KW-0413">Isomerase</keyword>
<keyword evidence="3" id="KW-0547">Nucleotide-binding</keyword>
<dbReference type="Gene3D" id="1.10.10.10">
    <property type="entry name" value="Winged helix-like DNA-binding domain superfamily/Winged helix DNA-binding domain"/>
    <property type="match status" value="1"/>
</dbReference>
<dbReference type="STRING" id="319236.BST91_05080"/>
<dbReference type="AlphaFoldDB" id="A0A090Q7E4"/>
<evidence type="ECO:0000256" key="2">
    <source>
        <dbReference type="ARBA" id="ARBA00022723"/>
    </source>
</evidence>
<dbReference type="SUPFAM" id="SSF52540">
    <property type="entry name" value="P-loop containing nucleoside triphosphate hydrolases"/>
    <property type="match status" value="1"/>
</dbReference>
<dbReference type="Gene3D" id="3.40.50.300">
    <property type="entry name" value="P-loop containing nucleotide triphosphate hydrolases"/>
    <property type="match status" value="2"/>
</dbReference>
<sequence>MIDYAREILKNTFGYDCFKGNQEEVISNILKGNDTIALLPTGGGKSVCYQVPGLTMNGITIVISPLVALIKDQVQSLRSRQIKVIEITSGISHQELDERLDNCIYGNYKFLYLSPERLQQDLVQQRLQKMPINLIAVDEAHCISEWGHDFRPAYRGIKILRELGIAAPMVALTATATTQVQQDIAINLELKDPVVIKSSFKRHNIKYQFVQTENKLSVLIEYLKELTGSCIIYMRSRKNTVILANQLKARGITATHYHGGLTPKQREQHTQSWMNNSSQVMVATNAFGMGIDKPDVRQVYHLQFPDSIESYYQETGRAGRDGKPSNAIFIFNRNDVNHAHHQFVASQPDKHYLKKIYKHLHNYLNIAFGEGYQTTHYLSFSQFCKTYDLLGLPAHTALNTLDRFGIIKLSPVFKRKCLVRFRESAEKTRQFAQTNDSYYAIIQAILRTYGGSSNQNISVQIPLIAHRSNTTEAQVIQTLSKMHEQQLADVTLINTDNSITFLEPRDDDRAINRISRELEIQNSHKAEKLQALVKIVFNTEICINKMLLSYFGEKNTENCGSCSNCVIINESNLLPFFNHPTTLSQVSISSGITMENLISSVKSLMENNKLKKVQNNLFQINE</sequence>
<keyword evidence="2" id="KW-0479">Metal-binding</keyword>
<evidence type="ECO:0000256" key="10">
    <source>
        <dbReference type="ARBA" id="ARBA00034808"/>
    </source>
</evidence>
<dbReference type="EC" id="5.6.2.4" evidence="10"/>
<dbReference type="FunFam" id="3.40.50.300:FF:001389">
    <property type="entry name" value="ATP-dependent DNA helicase RecQ"/>
    <property type="match status" value="1"/>
</dbReference>
<gene>
    <name evidence="15" type="ORF">JCM19294_765</name>
</gene>
<dbReference type="GO" id="GO:0003677">
    <property type="term" value="F:DNA binding"/>
    <property type="evidence" value="ECO:0007669"/>
    <property type="project" value="UniProtKB-KW"/>
</dbReference>
<dbReference type="GO" id="GO:0006281">
    <property type="term" value="P:DNA repair"/>
    <property type="evidence" value="ECO:0007669"/>
    <property type="project" value="TreeGrafter"/>
</dbReference>
<name>A0A090Q7E4_9FLAO</name>
<accession>A0A090Q7E4</accession>
<dbReference type="GO" id="GO:0005737">
    <property type="term" value="C:cytoplasm"/>
    <property type="evidence" value="ECO:0007669"/>
    <property type="project" value="TreeGrafter"/>
</dbReference>
<comment type="catalytic activity">
    <reaction evidence="9">
        <text>Couples ATP hydrolysis with the unwinding of duplex DNA by translocating in the 3'-5' direction.</text>
        <dbReference type="EC" id="5.6.2.4"/>
    </reaction>
</comment>
<dbReference type="Pfam" id="PF16124">
    <property type="entry name" value="RecQ_Zn_bind"/>
    <property type="match status" value="1"/>
</dbReference>
<dbReference type="CDD" id="cd17920">
    <property type="entry name" value="DEXHc_RecQ"/>
    <property type="match status" value="1"/>
</dbReference>
<evidence type="ECO:0000256" key="8">
    <source>
        <dbReference type="ARBA" id="ARBA00023235"/>
    </source>
</evidence>
<evidence type="ECO:0000259" key="13">
    <source>
        <dbReference type="PROSITE" id="PS51192"/>
    </source>
</evidence>
<evidence type="ECO:0000256" key="12">
    <source>
        <dbReference type="ARBA" id="ARBA00044550"/>
    </source>
</evidence>
<comment type="caution">
    <text evidence="15">The sequence shown here is derived from an EMBL/GenBank/DDBJ whole genome shotgun (WGS) entry which is preliminary data.</text>
</comment>
<keyword evidence="7" id="KW-0238">DNA-binding</keyword>
<dbReference type="PROSITE" id="PS51192">
    <property type="entry name" value="HELICASE_ATP_BIND_1"/>
    <property type="match status" value="1"/>
</dbReference>
<evidence type="ECO:0000256" key="1">
    <source>
        <dbReference type="ARBA" id="ARBA00005446"/>
    </source>
</evidence>
<dbReference type="PANTHER" id="PTHR13710">
    <property type="entry name" value="DNA HELICASE RECQ FAMILY MEMBER"/>
    <property type="match status" value="1"/>
</dbReference>
<evidence type="ECO:0000259" key="14">
    <source>
        <dbReference type="PROSITE" id="PS51194"/>
    </source>
</evidence>
<dbReference type="GO" id="GO:0046872">
    <property type="term" value="F:metal ion binding"/>
    <property type="evidence" value="ECO:0007669"/>
    <property type="project" value="UniProtKB-KW"/>
</dbReference>
<feature type="domain" description="Helicase ATP-binding" evidence="13">
    <location>
        <begin position="26"/>
        <end position="194"/>
    </location>
</feature>
<dbReference type="Pfam" id="PF00271">
    <property type="entry name" value="Helicase_C"/>
    <property type="match status" value="1"/>
</dbReference>
<keyword evidence="16" id="KW-1185">Reference proteome</keyword>
<evidence type="ECO:0000256" key="6">
    <source>
        <dbReference type="ARBA" id="ARBA00022840"/>
    </source>
</evidence>
<keyword evidence="4" id="KW-0378">Hydrolase</keyword>
<dbReference type="InterPro" id="IPR027417">
    <property type="entry name" value="P-loop_NTPase"/>
</dbReference>
<dbReference type="PROSITE" id="PS51194">
    <property type="entry name" value="HELICASE_CTER"/>
    <property type="match status" value="1"/>
</dbReference>
<evidence type="ECO:0000256" key="4">
    <source>
        <dbReference type="ARBA" id="ARBA00022801"/>
    </source>
</evidence>
<dbReference type="RefSeq" id="WP_042280182.1">
    <property type="nucleotide sequence ID" value="NZ_BBML01000009.1"/>
</dbReference>
<protein>
    <recommendedName>
        <fullName evidence="11">ATP-dependent DNA helicase RecQ</fullName>
        <ecNumber evidence="10">5.6.2.4</ecNumber>
    </recommendedName>
    <alternativeName>
        <fullName evidence="12">DNA 3'-5' helicase RecQ</fullName>
    </alternativeName>
</protein>
<evidence type="ECO:0000256" key="3">
    <source>
        <dbReference type="ARBA" id="ARBA00022741"/>
    </source>
</evidence>
<dbReference type="InterPro" id="IPR014001">
    <property type="entry name" value="Helicase_ATP-bd"/>
</dbReference>
<dbReference type="InterPro" id="IPR004589">
    <property type="entry name" value="DNA_helicase_ATP-dep_RecQ"/>
</dbReference>
<feature type="domain" description="Helicase C-terminal" evidence="14">
    <location>
        <begin position="215"/>
        <end position="364"/>
    </location>
</feature>
<organism evidence="15 16">
    <name type="scientific">Nonlabens tegetincola</name>
    <dbReference type="NCBI Taxonomy" id="323273"/>
    <lineage>
        <taxon>Bacteria</taxon>
        <taxon>Pseudomonadati</taxon>
        <taxon>Bacteroidota</taxon>
        <taxon>Flavobacteriia</taxon>
        <taxon>Flavobacteriales</taxon>
        <taxon>Flavobacteriaceae</taxon>
        <taxon>Nonlabens</taxon>
    </lineage>
</organism>
<dbReference type="InterPro" id="IPR032284">
    <property type="entry name" value="RecQ_Zn-bd"/>
</dbReference>
<dbReference type="EMBL" id="BBML01000009">
    <property type="protein sequence ID" value="GAK98132.1"/>
    <property type="molecule type" value="Genomic_DNA"/>
</dbReference>